<proteinExistence type="predicted"/>
<keyword evidence="1" id="KW-0812">Transmembrane</keyword>
<keyword evidence="1" id="KW-0472">Membrane</keyword>
<evidence type="ECO:0000256" key="1">
    <source>
        <dbReference type="SAM" id="Phobius"/>
    </source>
</evidence>
<dbReference type="EMBL" id="JAGGMV010000009">
    <property type="protein sequence ID" value="MBP2202221.1"/>
    <property type="molecule type" value="Genomic_DNA"/>
</dbReference>
<dbReference type="AlphaFoldDB" id="A0A8J7RNM0"/>
<gene>
    <name evidence="2" type="ORF">J3E07_001662</name>
</gene>
<comment type="caution">
    <text evidence="2">The sequence shown here is derived from an EMBL/GenBank/DDBJ whole genome shotgun (WGS) entry which is preliminary data.</text>
</comment>
<keyword evidence="1" id="KW-1133">Transmembrane helix</keyword>
<feature type="transmembrane region" description="Helical" evidence="1">
    <location>
        <begin position="12"/>
        <end position="33"/>
    </location>
</feature>
<evidence type="ECO:0000313" key="3">
    <source>
        <dbReference type="Proteomes" id="UP000740329"/>
    </source>
</evidence>
<organism evidence="2 3">
    <name type="scientific">Methanococcus voltae</name>
    <dbReference type="NCBI Taxonomy" id="2188"/>
    <lineage>
        <taxon>Archaea</taxon>
        <taxon>Methanobacteriati</taxon>
        <taxon>Methanobacteriota</taxon>
        <taxon>Methanomada group</taxon>
        <taxon>Methanococci</taxon>
        <taxon>Methanococcales</taxon>
        <taxon>Methanococcaceae</taxon>
        <taxon>Methanococcus</taxon>
    </lineage>
</organism>
<reference evidence="2" key="1">
    <citation type="submission" date="2021-03" db="EMBL/GenBank/DDBJ databases">
        <title>Genomic Encyclopedia of Type Strains, Phase IV (KMG-V): Genome sequencing to study the core and pangenomes of soil and plant-associated prokaryotes.</title>
        <authorList>
            <person name="Whitman W."/>
        </authorList>
    </citation>
    <scope>NUCLEOTIDE SEQUENCE</scope>
    <source>
        <strain evidence="2">C4</strain>
    </source>
</reference>
<dbReference type="Proteomes" id="UP000740329">
    <property type="component" value="Unassembled WGS sequence"/>
</dbReference>
<accession>A0A8J7RNM0</accession>
<sequence>MPNLSEPIKTMVSCITLVVASFLVGLFFMITLYNEL</sequence>
<name>A0A8J7RNM0_METVO</name>
<protein>
    <submittedName>
        <fullName evidence="2">Uncharacterized protein</fullName>
    </submittedName>
</protein>
<evidence type="ECO:0000313" key="2">
    <source>
        <dbReference type="EMBL" id="MBP2202221.1"/>
    </source>
</evidence>